<protein>
    <submittedName>
        <fullName evidence="4">IMV membrane protein</fullName>
    </submittedName>
</protein>
<organismHost>
    <name type="scientific">Sus scrofa</name>
    <name type="common">Pig</name>
    <dbReference type="NCBI Taxonomy" id="9823"/>
</organismHost>
<evidence type="ECO:0000256" key="3">
    <source>
        <dbReference type="SAM" id="MobiDB-lite"/>
    </source>
</evidence>
<dbReference type="Proteomes" id="UP000671927">
    <property type="component" value="Segment"/>
</dbReference>
<feature type="compositionally biased region" description="Basic and acidic residues" evidence="3">
    <location>
        <begin position="65"/>
        <end position="74"/>
    </location>
</feature>
<feature type="region of interest" description="Disordered" evidence="3">
    <location>
        <begin position="54"/>
        <end position="74"/>
    </location>
</feature>
<keyword evidence="2" id="KW-0597">Phosphoprotein</keyword>
<evidence type="ECO:0000256" key="2">
    <source>
        <dbReference type="ARBA" id="ARBA00022553"/>
    </source>
</evidence>
<evidence type="ECO:0000256" key="1">
    <source>
        <dbReference type="ARBA" id="ARBA00003527"/>
    </source>
</evidence>
<name>A0A881SYA8_SWPV</name>
<sequence>MNIEEDINESNFIHLITKLSNGTEVDSDCAAILSTVKELISQINGKVLAINKKSKKNSRAVDSNHVQRRENNRY</sequence>
<comment type="function">
    <text evidence="1">Required for the association between the dense viroplasm and the viral membranes to form the mature virion (MV).</text>
</comment>
<organism evidence="4">
    <name type="scientific">Swinepox virus</name>
    <name type="common">SWPV</name>
    <dbReference type="NCBI Taxonomy" id="10276"/>
    <lineage>
        <taxon>Viruses</taxon>
        <taxon>Varidnaviria</taxon>
        <taxon>Bamfordvirae</taxon>
        <taxon>Nucleocytoviricota</taxon>
        <taxon>Pokkesviricetes</taxon>
        <taxon>Chitovirales</taxon>
        <taxon>Poxviridae</taxon>
        <taxon>Chordopoxvirinae</taxon>
        <taxon>Suipoxvirus</taxon>
        <taxon>Suipoxvirus swinepox</taxon>
    </lineage>
</organism>
<accession>A0A881SYA8</accession>
<dbReference type="Pfam" id="PF06015">
    <property type="entry name" value="Chordopox_A30L"/>
    <property type="match status" value="1"/>
</dbReference>
<gene>
    <name evidence="4" type="primary">SwPV116</name>
</gene>
<dbReference type="KEGG" id="vg:932378"/>
<dbReference type="OrthoDB" id="26384at10239"/>
<proteinExistence type="predicted"/>
<dbReference type="EMBL" id="MW036632">
    <property type="protein sequence ID" value="QQG31607.1"/>
    <property type="molecule type" value="Genomic_DNA"/>
</dbReference>
<dbReference type="InterPro" id="IPR009257">
    <property type="entry name" value="Chordopox_A30L"/>
</dbReference>
<reference evidence="4" key="1">
    <citation type="journal article" date="2021" name="Arch. Virol.">
        <title>First complete genome characterization of swinepox virus directly from a clinical sample indicates divergence of a Eurasian-lineage virus.</title>
        <authorList>
            <person name="Aasdev A."/>
            <person name="Mishra A."/>
            <person name="Bora D.P."/>
            <person name="Kurkure N.V."/>
            <person name="Barman N.N."/>
            <person name="Raut A.A."/>
        </authorList>
    </citation>
    <scope>NUCLEOTIDE SEQUENCE</scope>
    <source>
        <strain evidence="4">SwPV/India-Assam/16</strain>
    </source>
</reference>
<evidence type="ECO:0000313" key="4">
    <source>
        <dbReference type="EMBL" id="QQG31607.1"/>
    </source>
</evidence>